<reference evidence="2" key="2">
    <citation type="submission" date="2020-09" db="EMBL/GenBank/DDBJ databases">
        <authorList>
            <person name="Sun Q."/>
            <person name="Kim S."/>
        </authorList>
    </citation>
    <scope>NUCLEOTIDE SEQUENCE</scope>
    <source>
        <strain evidence="2">KCTC 42249</strain>
    </source>
</reference>
<accession>A0A8J3GLV6</accession>
<keyword evidence="3" id="KW-1185">Reference proteome</keyword>
<keyword evidence="1" id="KW-0472">Membrane</keyword>
<reference evidence="2" key="1">
    <citation type="journal article" date="2014" name="Int. J. Syst. Evol. Microbiol.">
        <title>Complete genome sequence of Corynebacterium casei LMG S-19264T (=DSM 44701T), isolated from a smear-ripened cheese.</title>
        <authorList>
            <consortium name="US DOE Joint Genome Institute (JGI-PGF)"/>
            <person name="Walter F."/>
            <person name="Albersmeier A."/>
            <person name="Kalinowski J."/>
            <person name="Ruckert C."/>
        </authorList>
    </citation>
    <scope>NUCLEOTIDE SEQUENCE</scope>
    <source>
        <strain evidence="2">KCTC 42249</strain>
    </source>
</reference>
<proteinExistence type="predicted"/>
<dbReference type="EMBL" id="BMZQ01000003">
    <property type="protein sequence ID" value="GHD20860.1"/>
    <property type="molecule type" value="Genomic_DNA"/>
</dbReference>
<dbReference type="AlphaFoldDB" id="A0A8J3GLV6"/>
<evidence type="ECO:0000313" key="2">
    <source>
        <dbReference type="EMBL" id="GHD20860.1"/>
    </source>
</evidence>
<protein>
    <submittedName>
        <fullName evidence="2">Uncharacterized protein</fullName>
    </submittedName>
</protein>
<dbReference type="Proteomes" id="UP000630142">
    <property type="component" value="Unassembled WGS sequence"/>
</dbReference>
<name>A0A8J3GLV6_9HYPH</name>
<feature type="transmembrane region" description="Helical" evidence="1">
    <location>
        <begin position="7"/>
        <end position="29"/>
    </location>
</feature>
<comment type="caution">
    <text evidence="2">The sequence shown here is derived from an EMBL/GenBank/DDBJ whole genome shotgun (WGS) entry which is preliminary data.</text>
</comment>
<organism evidence="2 3">
    <name type="scientific">Tianweitania populi</name>
    <dbReference type="NCBI Taxonomy" id="1607949"/>
    <lineage>
        <taxon>Bacteria</taxon>
        <taxon>Pseudomonadati</taxon>
        <taxon>Pseudomonadota</taxon>
        <taxon>Alphaproteobacteria</taxon>
        <taxon>Hyphomicrobiales</taxon>
        <taxon>Phyllobacteriaceae</taxon>
        <taxon>Tianweitania</taxon>
    </lineage>
</organism>
<gene>
    <name evidence="2" type="ORF">GCM10016234_33830</name>
</gene>
<keyword evidence="1" id="KW-1133">Transmembrane helix</keyword>
<evidence type="ECO:0000313" key="3">
    <source>
        <dbReference type="Proteomes" id="UP000630142"/>
    </source>
</evidence>
<keyword evidence="1" id="KW-0812">Transmembrane</keyword>
<evidence type="ECO:0000256" key="1">
    <source>
        <dbReference type="SAM" id="Phobius"/>
    </source>
</evidence>
<sequence length="93" mass="9791">MVGIMPDIIGFMPIIIGFIIGIMFIMPFIGIMPIIGMAGICIAGFMVSSVIYLVPITVVGGHGAACEPRRCYQQDGWNLLVSLSSAAIDSLSG</sequence>
<feature type="transmembrane region" description="Helical" evidence="1">
    <location>
        <begin position="35"/>
        <end position="60"/>
    </location>
</feature>